<feature type="signal peptide" evidence="1">
    <location>
        <begin position="1"/>
        <end position="18"/>
    </location>
</feature>
<comment type="caution">
    <text evidence="3">The sequence shown here is derived from an EMBL/GenBank/DDBJ whole genome shotgun (WGS) entry which is preliminary data.</text>
</comment>
<sequence>MPKFFAIILCVISLSVSAQKKQPVSVIFDTDIAPDYDDVGAMALLHAFADAGEAKILATISCNAFETTVPTISLLNDYFGRPNIPIGITKREKPNMNCSQKWAEYIVEKYPHKVKSNAEAMEATKLYRKILAKQPDQSVTIITVGFFTNLADLLASQPDEFSKLSGKDLIKKKVKLLVSMAAGLNKENRGHEFNVHIDAKASQKVFTEWNTPMLLSGFEIGEKIRTGIRLINNESIQQSPVKDAYQVALTKDKNTIGRNSWDQTAVLVAIKGIAPYFSTRKLDFEIKDDGTNLLIPGEKITYLTEKMPATEVAAIIEDLMMHQPKKK</sequence>
<reference evidence="3 4" key="1">
    <citation type="submission" date="2019-02" db="EMBL/GenBank/DDBJ databases">
        <title>Bacterial novel species Emticicia sp. 17J42-9 isolated from soil.</title>
        <authorList>
            <person name="Jung H.-Y."/>
        </authorList>
    </citation>
    <scope>NUCLEOTIDE SEQUENCE [LARGE SCALE GENOMIC DNA]</scope>
    <source>
        <strain evidence="3 4">17J42-9</strain>
    </source>
</reference>
<dbReference type="Proteomes" id="UP000293162">
    <property type="component" value="Unassembled WGS sequence"/>
</dbReference>
<gene>
    <name evidence="3" type="ORF">EWM59_20450</name>
</gene>
<feature type="chain" id="PRO_5020714805" evidence="1">
    <location>
        <begin position="19"/>
        <end position="327"/>
    </location>
</feature>
<dbReference type="AlphaFoldDB" id="A0A4V1ZCT5"/>
<dbReference type="Pfam" id="PF01156">
    <property type="entry name" value="IU_nuc_hydro"/>
    <property type="match status" value="1"/>
</dbReference>
<evidence type="ECO:0000259" key="2">
    <source>
        <dbReference type="Pfam" id="PF01156"/>
    </source>
</evidence>
<keyword evidence="1" id="KW-0732">Signal</keyword>
<dbReference type="InterPro" id="IPR001910">
    <property type="entry name" value="Inosine/uridine_hydrolase_dom"/>
</dbReference>
<protein>
    <submittedName>
        <fullName evidence="3">Nucleoside hydrolase</fullName>
    </submittedName>
</protein>
<dbReference type="RefSeq" id="WP_130023110.1">
    <property type="nucleotide sequence ID" value="NZ_SEWF01000037.1"/>
</dbReference>
<name>A0A4V1ZCT5_9BACT</name>
<evidence type="ECO:0000313" key="4">
    <source>
        <dbReference type="Proteomes" id="UP000293162"/>
    </source>
</evidence>
<evidence type="ECO:0000256" key="1">
    <source>
        <dbReference type="SAM" id="SignalP"/>
    </source>
</evidence>
<feature type="domain" description="Inosine/uridine-preferring nucleoside hydrolase" evidence="2">
    <location>
        <begin position="26"/>
        <end position="290"/>
    </location>
</feature>
<dbReference type="Gene3D" id="3.90.245.10">
    <property type="entry name" value="Ribonucleoside hydrolase-like"/>
    <property type="match status" value="1"/>
</dbReference>
<accession>A0A4V1ZCT5</accession>
<dbReference type="PANTHER" id="PTHR43264:SF1">
    <property type="entry name" value="INOSINE_URIDINE-PREFERRING NUCLEOSIDE HYDROLASE DOMAIN-CONTAINING PROTEIN"/>
    <property type="match status" value="1"/>
</dbReference>
<dbReference type="OrthoDB" id="128573at2"/>
<dbReference type="GO" id="GO:0016799">
    <property type="term" value="F:hydrolase activity, hydrolyzing N-glycosyl compounds"/>
    <property type="evidence" value="ECO:0007669"/>
    <property type="project" value="InterPro"/>
</dbReference>
<dbReference type="InterPro" id="IPR036452">
    <property type="entry name" value="Ribo_hydro-like"/>
</dbReference>
<organism evidence="3 4">
    <name type="scientific">Emticicia agri</name>
    <dbReference type="NCBI Taxonomy" id="2492393"/>
    <lineage>
        <taxon>Bacteria</taxon>
        <taxon>Pseudomonadati</taxon>
        <taxon>Bacteroidota</taxon>
        <taxon>Cytophagia</taxon>
        <taxon>Cytophagales</taxon>
        <taxon>Leadbetterellaceae</taxon>
        <taxon>Emticicia</taxon>
    </lineage>
</organism>
<proteinExistence type="predicted"/>
<dbReference type="PANTHER" id="PTHR43264">
    <property type="match status" value="1"/>
</dbReference>
<keyword evidence="4" id="KW-1185">Reference proteome</keyword>
<dbReference type="EMBL" id="SEWF01000037">
    <property type="protein sequence ID" value="RYU93780.1"/>
    <property type="molecule type" value="Genomic_DNA"/>
</dbReference>
<dbReference type="SUPFAM" id="SSF53590">
    <property type="entry name" value="Nucleoside hydrolase"/>
    <property type="match status" value="1"/>
</dbReference>
<evidence type="ECO:0000313" key="3">
    <source>
        <dbReference type="EMBL" id="RYU93780.1"/>
    </source>
</evidence>
<keyword evidence="3" id="KW-0378">Hydrolase</keyword>